<dbReference type="EMBL" id="GL871506">
    <property type="protein sequence ID" value="EGC28984.1"/>
    <property type="molecule type" value="Genomic_DNA"/>
</dbReference>
<name>F1A499_DICPU</name>
<dbReference type="InParanoid" id="F1A499"/>
<protein>
    <recommendedName>
        <fullName evidence="4">PepSY domain-containing protein</fullName>
    </recommendedName>
</protein>
<dbReference type="AlphaFoldDB" id="F1A499"/>
<gene>
    <name evidence="2" type="ORF">DICPUDRAFT_84964</name>
</gene>
<evidence type="ECO:0008006" key="4">
    <source>
        <dbReference type="Google" id="ProtNLM"/>
    </source>
</evidence>
<feature type="transmembrane region" description="Helical" evidence="1">
    <location>
        <begin position="95"/>
        <end position="115"/>
    </location>
</feature>
<keyword evidence="1" id="KW-0472">Membrane</keyword>
<reference evidence="3" key="1">
    <citation type="journal article" date="2011" name="Genome Biol.">
        <title>Comparative genomics of the social amoebae Dictyostelium discoideum and Dictyostelium purpureum.</title>
        <authorList>
            <consortium name="US DOE Joint Genome Institute (JGI-PGF)"/>
            <person name="Sucgang R."/>
            <person name="Kuo A."/>
            <person name="Tian X."/>
            <person name="Salerno W."/>
            <person name="Parikh A."/>
            <person name="Feasley C.L."/>
            <person name="Dalin E."/>
            <person name="Tu H."/>
            <person name="Huang E."/>
            <person name="Barry K."/>
            <person name="Lindquist E."/>
            <person name="Shapiro H."/>
            <person name="Bruce D."/>
            <person name="Schmutz J."/>
            <person name="Salamov A."/>
            <person name="Fey P."/>
            <person name="Gaudet P."/>
            <person name="Anjard C."/>
            <person name="Babu M.M."/>
            <person name="Basu S."/>
            <person name="Bushmanova Y."/>
            <person name="van der Wel H."/>
            <person name="Katoh-Kurasawa M."/>
            <person name="Dinh C."/>
            <person name="Coutinho P.M."/>
            <person name="Saito T."/>
            <person name="Elias M."/>
            <person name="Schaap P."/>
            <person name="Kay R.R."/>
            <person name="Henrissat B."/>
            <person name="Eichinger L."/>
            <person name="Rivero F."/>
            <person name="Putnam N.H."/>
            <person name="West C.M."/>
            <person name="Loomis W.F."/>
            <person name="Chisholm R.L."/>
            <person name="Shaulsky G."/>
            <person name="Strassmann J.E."/>
            <person name="Queller D.C."/>
            <person name="Kuspa A."/>
            <person name="Grigoriev I.V."/>
        </authorList>
    </citation>
    <scope>NUCLEOTIDE SEQUENCE [LARGE SCALE GENOMIC DNA]</scope>
    <source>
        <strain evidence="3">QSDP1</strain>
    </source>
</reference>
<dbReference type="RefSeq" id="XP_003294493.1">
    <property type="nucleotide sequence ID" value="XM_003294445.1"/>
</dbReference>
<dbReference type="VEuPathDB" id="AmoebaDB:DICPUDRAFT_84964"/>
<keyword evidence="1" id="KW-1133">Transmembrane helix</keyword>
<keyword evidence="1" id="KW-0812">Transmembrane</keyword>
<proteinExistence type="predicted"/>
<sequence length="125" mass="14289">MPHHLQHNPQNPNQEELDTKVQNAIRKNHSTIKKNNIKVYKLDGGDYIINSIVYKMDLDKDGILLAESIKDGEVCPIDKCFDKPNQQGKSKKDSFPYLLLLGGIIILSSVLYNSYPKNLFYEKPT</sequence>
<evidence type="ECO:0000313" key="3">
    <source>
        <dbReference type="Proteomes" id="UP000001064"/>
    </source>
</evidence>
<organism evidence="2 3">
    <name type="scientific">Dictyostelium purpureum</name>
    <name type="common">Slime mold</name>
    <dbReference type="NCBI Taxonomy" id="5786"/>
    <lineage>
        <taxon>Eukaryota</taxon>
        <taxon>Amoebozoa</taxon>
        <taxon>Evosea</taxon>
        <taxon>Eumycetozoa</taxon>
        <taxon>Dictyostelia</taxon>
        <taxon>Dictyosteliales</taxon>
        <taxon>Dictyosteliaceae</taxon>
        <taxon>Dictyostelium</taxon>
    </lineage>
</organism>
<keyword evidence="3" id="KW-1185">Reference proteome</keyword>
<accession>F1A499</accession>
<dbReference type="Proteomes" id="UP000001064">
    <property type="component" value="Unassembled WGS sequence"/>
</dbReference>
<evidence type="ECO:0000256" key="1">
    <source>
        <dbReference type="SAM" id="Phobius"/>
    </source>
</evidence>
<dbReference type="GeneID" id="10506796"/>
<dbReference type="KEGG" id="dpp:DICPUDRAFT_84964"/>
<evidence type="ECO:0000313" key="2">
    <source>
        <dbReference type="EMBL" id="EGC28984.1"/>
    </source>
</evidence>